<sequence>MEEEQPILIKINSKKEEKLDRDEQVLANEQQNASIVALPPSASYHMMEDEHAASCVTTDDQLSHASKALVLINTTEQHEGATNASPACSNLSFTPGSLNREIVLAKLNQEKVLSLIRAWEDNIKAKSVNRLGKKLAKISAWEKAKKARAEAHLQELEEKLEKKKASFVENVKNEIAAVHRKAEEERALAEANHGAQTLKAEEVAAKYRASGKLPRKYAMCFGI</sequence>
<comment type="caution">
    <text evidence="4">The sequence shown here is derived from an EMBL/GenBank/DDBJ whole genome shotgun (WGS) entry which is preliminary data.</text>
</comment>
<accession>A0A9D4ZH31</accession>
<dbReference type="OrthoDB" id="684343at2759"/>
<evidence type="ECO:0000313" key="4">
    <source>
        <dbReference type="EMBL" id="KAI5072611.1"/>
    </source>
</evidence>
<reference evidence="4" key="1">
    <citation type="submission" date="2021-01" db="EMBL/GenBank/DDBJ databases">
        <title>Adiantum capillus-veneris genome.</title>
        <authorList>
            <person name="Fang Y."/>
            <person name="Liao Q."/>
        </authorList>
    </citation>
    <scope>NUCLEOTIDE SEQUENCE</scope>
    <source>
        <strain evidence="4">H3</strain>
        <tissue evidence="4">Leaf</tissue>
    </source>
</reference>
<keyword evidence="5" id="KW-1185">Reference proteome</keyword>
<dbReference type="Proteomes" id="UP000886520">
    <property type="component" value="Chromosome 12"/>
</dbReference>
<evidence type="ECO:0000259" key="3">
    <source>
        <dbReference type="Pfam" id="PF03763"/>
    </source>
</evidence>
<dbReference type="InterPro" id="IPR005516">
    <property type="entry name" value="Remorin_C"/>
</dbReference>
<organism evidence="4 5">
    <name type="scientific">Adiantum capillus-veneris</name>
    <name type="common">Maidenhair fern</name>
    <dbReference type="NCBI Taxonomy" id="13818"/>
    <lineage>
        <taxon>Eukaryota</taxon>
        <taxon>Viridiplantae</taxon>
        <taxon>Streptophyta</taxon>
        <taxon>Embryophyta</taxon>
        <taxon>Tracheophyta</taxon>
        <taxon>Polypodiopsida</taxon>
        <taxon>Polypodiidae</taxon>
        <taxon>Polypodiales</taxon>
        <taxon>Pteridineae</taxon>
        <taxon>Pteridaceae</taxon>
        <taxon>Vittarioideae</taxon>
        <taxon>Adiantum</taxon>
    </lineage>
</organism>
<name>A0A9D4ZH31_ADICA</name>
<proteinExistence type="inferred from homology"/>
<dbReference type="PANTHER" id="PTHR31775">
    <property type="entry name" value="OS02G0117200 PROTEIN"/>
    <property type="match status" value="1"/>
</dbReference>
<keyword evidence="2" id="KW-0175">Coiled coil</keyword>
<gene>
    <name evidence="4" type="ORF">GOP47_0012717</name>
</gene>
<dbReference type="AlphaFoldDB" id="A0A9D4ZH31"/>
<dbReference type="EMBL" id="JABFUD020000012">
    <property type="protein sequence ID" value="KAI5072611.1"/>
    <property type="molecule type" value="Genomic_DNA"/>
</dbReference>
<evidence type="ECO:0000256" key="2">
    <source>
        <dbReference type="SAM" id="Coils"/>
    </source>
</evidence>
<comment type="similarity">
    <text evidence="1">Belongs to the remorin family.</text>
</comment>
<dbReference type="Pfam" id="PF03763">
    <property type="entry name" value="Remorin_C"/>
    <property type="match status" value="1"/>
</dbReference>
<feature type="coiled-coil region" evidence="2">
    <location>
        <begin position="139"/>
        <end position="201"/>
    </location>
</feature>
<evidence type="ECO:0000256" key="1">
    <source>
        <dbReference type="ARBA" id="ARBA00005711"/>
    </source>
</evidence>
<dbReference type="PANTHER" id="PTHR31775:SF5">
    <property type="entry name" value="REMORIN 1.4"/>
    <property type="match status" value="1"/>
</dbReference>
<feature type="domain" description="Remorin C-terminal" evidence="3">
    <location>
        <begin position="111"/>
        <end position="216"/>
    </location>
</feature>
<evidence type="ECO:0000313" key="5">
    <source>
        <dbReference type="Proteomes" id="UP000886520"/>
    </source>
</evidence>
<protein>
    <recommendedName>
        <fullName evidence="3">Remorin C-terminal domain-containing protein</fullName>
    </recommendedName>
</protein>